<comment type="subcellular location">
    <subcellularLocation>
        <location evidence="1">Membrane</location>
        <topology evidence="1">Multi-pass membrane protein</topology>
    </subcellularLocation>
</comment>
<evidence type="ECO:0000313" key="8">
    <source>
        <dbReference type="EMBL" id="QEC73636.1"/>
    </source>
</evidence>
<gene>
    <name evidence="8" type="ORF">FSB73_20160</name>
</gene>
<proteinExistence type="inferred from homology"/>
<organism evidence="8 9">
    <name type="scientific">Arachidicoccus ginsenosidivorans</name>
    <dbReference type="NCBI Taxonomy" id="496057"/>
    <lineage>
        <taxon>Bacteria</taxon>
        <taxon>Pseudomonadati</taxon>
        <taxon>Bacteroidota</taxon>
        <taxon>Chitinophagia</taxon>
        <taxon>Chitinophagales</taxon>
        <taxon>Chitinophagaceae</taxon>
        <taxon>Arachidicoccus</taxon>
    </lineage>
</organism>
<reference evidence="8 9" key="1">
    <citation type="journal article" date="2017" name="Int. J. Syst. Evol. Microbiol.">
        <title>Arachidicoccus ginsenosidivorans sp. nov., with ginsenoside-converting activity isolated from ginseng cultivating soil.</title>
        <authorList>
            <person name="Siddiqi M.Z."/>
            <person name="Aslam Z."/>
            <person name="Im W.T."/>
        </authorList>
    </citation>
    <scope>NUCLEOTIDE SEQUENCE [LARGE SCALE GENOMIC DNA]</scope>
    <source>
        <strain evidence="8 9">Gsoil 809</strain>
    </source>
</reference>
<keyword evidence="3 6" id="KW-0812">Transmembrane</keyword>
<evidence type="ECO:0000256" key="5">
    <source>
        <dbReference type="ARBA" id="ARBA00023136"/>
    </source>
</evidence>
<sequence length="272" mass="30631">MDLEKLWVKIEHLFIARMPFILLALFILIIGWWIIKFIHHYISGRISDPHVDPSIRPFFLSLITIVLRLILVLTALQMAGFKLTIFTVLLGSLGVAAGLALSGTLQNFASGALILLLKPFHVGDKIIAQGKEGIISSIQMFYTVMIGEDNRMTIIPNSKLSNEIIVNTTGCNLRKLEIKLKFKYTTDWPTLKTSINSVIDHLPKKQAATLVSADNIEKHAFERKIGVLTLEPDGYTIVIHVWVPSSNFNYFEYCLSENLLRQLKDQTTLPGT</sequence>
<feature type="transmembrane region" description="Helical" evidence="6">
    <location>
        <begin position="12"/>
        <end position="35"/>
    </location>
</feature>
<dbReference type="Gene3D" id="2.30.30.60">
    <property type="match status" value="1"/>
</dbReference>
<dbReference type="GO" id="GO:0008381">
    <property type="term" value="F:mechanosensitive monoatomic ion channel activity"/>
    <property type="evidence" value="ECO:0007669"/>
    <property type="project" value="InterPro"/>
</dbReference>
<dbReference type="AlphaFoldDB" id="A0A5B8VSE2"/>
<dbReference type="EMBL" id="CP042434">
    <property type="protein sequence ID" value="QEC73636.1"/>
    <property type="molecule type" value="Genomic_DNA"/>
</dbReference>
<dbReference type="InterPro" id="IPR023408">
    <property type="entry name" value="MscS_beta-dom_sf"/>
</dbReference>
<evidence type="ECO:0000313" key="9">
    <source>
        <dbReference type="Proteomes" id="UP000321291"/>
    </source>
</evidence>
<evidence type="ECO:0000256" key="4">
    <source>
        <dbReference type="ARBA" id="ARBA00022989"/>
    </source>
</evidence>
<comment type="similarity">
    <text evidence="2">Belongs to the MscS (TC 1.A.23) family.</text>
</comment>
<dbReference type="Gene3D" id="1.10.287.1260">
    <property type="match status" value="1"/>
</dbReference>
<dbReference type="InterPro" id="IPR006685">
    <property type="entry name" value="MscS_channel_2nd"/>
</dbReference>
<accession>A0A5B8VSE2</accession>
<dbReference type="SUPFAM" id="SSF82861">
    <property type="entry name" value="Mechanosensitive channel protein MscS (YggB), transmembrane region"/>
    <property type="match status" value="1"/>
</dbReference>
<dbReference type="RefSeq" id="WP_146786412.1">
    <property type="nucleotide sequence ID" value="NZ_CP042434.1"/>
</dbReference>
<dbReference type="PANTHER" id="PTHR30221:SF1">
    <property type="entry name" value="SMALL-CONDUCTANCE MECHANOSENSITIVE CHANNEL"/>
    <property type="match status" value="1"/>
</dbReference>
<evidence type="ECO:0000256" key="6">
    <source>
        <dbReference type="SAM" id="Phobius"/>
    </source>
</evidence>
<dbReference type="OrthoDB" id="9809206at2"/>
<protein>
    <submittedName>
        <fullName evidence="8">Mechanosensitive ion channel family protein</fullName>
    </submittedName>
</protein>
<dbReference type="Proteomes" id="UP000321291">
    <property type="component" value="Chromosome"/>
</dbReference>
<dbReference type="PANTHER" id="PTHR30221">
    <property type="entry name" value="SMALL-CONDUCTANCE MECHANOSENSITIVE CHANNEL"/>
    <property type="match status" value="1"/>
</dbReference>
<name>A0A5B8VSE2_9BACT</name>
<evidence type="ECO:0000256" key="3">
    <source>
        <dbReference type="ARBA" id="ARBA00022692"/>
    </source>
</evidence>
<keyword evidence="5 6" id="KW-0472">Membrane</keyword>
<feature type="transmembrane region" description="Helical" evidence="6">
    <location>
        <begin position="83"/>
        <end position="105"/>
    </location>
</feature>
<dbReference type="InterPro" id="IPR010920">
    <property type="entry name" value="LSM_dom_sf"/>
</dbReference>
<dbReference type="KEGG" id="agi:FSB73_20160"/>
<evidence type="ECO:0000256" key="1">
    <source>
        <dbReference type="ARBA" id="ARBA00004141"/>
    </source>
</evidence>
<feature type="domain" description="Mechanosensitive ion channel MscS" evidence="7">
    <location>
        <begin position="104"/>
        <end position="169"/>
    </location>
</feature>
<keyword evidence="9" id="KW-1185">Reference proteome</keyword>
<dbReference type="SUPFAM" id="SSF50182">
    <property type="entry name" value="Sm-like ribonucleoproteins"/>
    <property type="match status" value="1"/>
</dbReference>
<evidence type="ECO:0000259" key="7">
    <source>
        <dbReference type="Pfam" id="PF00924"/>
    </source>
</evidence>
<keyword evidence="4 6" id="KW-1133">Transmembrane helix</keyword>
<dbReference type="InterPro" id="IPR045275">
    <property type="entry name" value="MscS_archaea/bacteria_type"/>
</dbReference>
<dbReference type="GO" id="GO:0016020">
    <property type="term" value="C:membrane"/>
    <property type="evidence" value="ECO:0007669"/>
    <property type="project" value="UniProtKB-SubCell"/>
</dbReference>
<evidence type="ECO:0000256" key="2">
    <source>
        <dbReference type="ARBA" id="ARBA00008017"/>
    </source>
</evidence>
<dbReference type="InterPro" id="IPR011014">
    <property type="entry name" value="MscS_channel_TM-2"/>
</dbReference>
<dbReference type="Pfam" id="PF00924">
    <property type="entry name" value="MS_channel_2nd"/>
    <property type="match status" value="1"/>
</dbReference>
<feature type="transmembrane region" description="Helical" evidence="6">
    <location>
        <begin position="55"/>
        <end position="76"/>
    </location>
</feature>